<sequence>MTDAEVLATIRTVLTTTFQVPDDEVTPEATLEQLEMDSLALAEFALVLEERLGVRLRGEQATRSTTLAEVAAHVRALRDGSVAAR</sequence>
<dbReference type="Gene3D" id="1.10.1200.10">
    <property type="entry name" value="ACP-like"/>
    <property type="match status" value="1"/>
</dbReference>
<gene>
    <name evidence="2" type="ORF">GCM10010218_58440</name>
</gene>
<name>A0A919B948_9ACTN</name>
<accession>A0A919B948</accession>
<evidence type="ECO:0000259" key="1">
    <source>
        <dbReference type="PROSITE" id="PS50075"/>
    </source>
</evidence>
<reference evidence="2" key="2">
    <citation type="submission" date="2020-09" db="EMBL/GenBank/DDBJ databases">
        <authorList>
            <person name="Sun Q."/>
            <person name="Ohkuma M."/>
        </authorList>
    </citation>
    <scope>NUCLEOTIDE SEQUENCE</scope>
    <source>
        <strain evidence="2">JCM 4059</strain>
    </source>
</reference>
<evidence type="ECO:0000313" key="2">
    <source>
        <dbReference type="EMBL" id="GHF69344.1"/>
    </source>
</evidence>
<dbReference type="Proteomes" id="UP000638313">
    <property type="component" value="Unassembled WGS sequence"/>
</dbReference>
<dbReference type="EMBL" id="BNBD01000018">
    <property type="protein sequence ID" value="GHF69344.1"/>
    <property type="molecule type" value="Genomic_DNA"/>
</dbReference>
<dbReference type="InterPro" id="IPR036736">
    <property type="entry name" value="ACP-like_sf"/>
</dbReference>
<dbReference type="RefSeq" id="WP_190132765.1">
    <property type="nucleotide sequence ID" value="NZ_BNBD01000018.1"/>
</dbReference>
<organism evidence="2 3">
    <name type="scientific">Streptomyces mashuensis</name>
    <dbReference type="NCBI Taxonomy" id="33904"/>
    <lineage>
        <taxon>Bacteria</taxon>
        <taxon>Bacillati</taxon>
        <taxon>Actinomycetota</taxon>
        <taxon>Actinomycetes</taxon>
        <taxon>Kitasatosporales</taxon>
        <taxon>Streptomycetaceae</taxon>
        <taxon>Streptomyces</taxon>
    </lineage>
</organism>
<protein>
    <recommendedName>
        <fullName evidence="1">Carrier domain-containing protein</fullName>
    </recommendedName>
</protein>
<dbReference type="AlphaFoldDB" id="A0A919B948"/>
<dbReference type="PROSITE" id="PS50075">
    <property type="entry name" value="CARRIER"/>
    <property type="match status" value="1"/>
</dbReference>
<comment type="caution">
    <text evidence="2">The sequence shown here is derived from an EMBL/GenBank/DDBJ whole genome shotgun (WGS) entry which is preliminary data.</text>
</comment>
<proteinExistence type="predicted"/>
<dbReference type="InterPro" id="IPR009081">
    <property type="entry name" value="PP-bd_ACP"/>
</dbReference>
<dbReference type="SUPFAM" id="SSF47336">
    <property type="entry name" value="ACP-like"/>
    <property type="match status" value="1"/>
</dbReference>
<dbReference type="Pfam" id="PF00550">
    <property type="entry name" value="PP-binding"/>
    <property type="match status" value="1"/>
</dbReference>
<keyword evidence="3" id="KW-1185">Reference proteome</keyword>
<reference evidence="2" key="1">
    <citation type="journal article" date="2014" name="Int. J. Syst. Evol. Microbiol.">
        <title>Complete genome sequence of Corynebacterium casei LMG S-19264T (=DSM 44701T), isolated from a smear-ripened cheese.</title>
        <authorList>
            <consortium name="US DOE Joint Genome Institute (JGI-PGF)"/>
            <person name="Walter F."/>
            <person name="Albersmeier A."/>
            <person name="Kalinowski J."/>
            <person name="Ruckert C."/>
        </authorList>
    </citation>
    <scope>NUCLEOTIDE SEQUENCE</scope>
    <source>
        <strain evidence="2">JCM 4059</strain>
    </source>
</reference>
<evidence type="ECO:0000313" key="3">
    <source>
        <dbReference type="Proteomes" id="UP000638313"/>
    </source>
</evidence>
<feature type="domain" description="Carrier" evidence="1">
    <location>
        <begin position="4"/>
        <end position="78"/>
    </location>
</feature>